<evidence type="ECO:0000313" key="2">
    <source>
        <dbReference type="EMBL" id="MBY0097197.1"/>
    </source>
</evidence>
<evidence type="ECO:0000313" key="3">
    <source>
        <dbReference type="Proteomes" id="UP000769780"/>
    </source>
</evidence>
<reference evidence="2 3" key="1">
    <citation type="submission" date="2020-07" db="EMBL/GenBank/DDBJ databases">
        <title>Fungal Genomes of the International Space Station.</title>
        <authorList>
            <person name="Seuylemezian A."/>
            <person name="Singh N.K."/>
            <person name="Wood J."/>
            <person name="Venkateswaran K."/>
        </authorList>
    </citation>
    <scope>NUCLEOTIDE SEQUENCE [LARGE SCALE GENOMIC DNA]</scope>
    <source>
        <strain evidence="2 3">PL-B2</strain>
    </source>
</reference>
<comment type="caution">
    <text evidence="2">The sequence shown here is derived from an EMBL/GenBank/DDBJ whole genome shotgun (WGS) entry which is preliminary data.</text>
</comment>
<dbReference type="Proteomes" id="UP000769780">
    <property type="component" value="Unassembled WGS sequence"/>
</dbReference>
<gene>
    <name evidence="2" type="primary">ytzI</name>
    <name evidence="2" type="ORF">H0185_10270</name>
</gene>
<proteinExistence type="predicted"/>
<dbReference type="InterPro" id="IPR047753">
    <property type="entry name" value="YtzI-like"/>
</dbReference>
<keyword evidence="3" id="KW-1185">Reference proteome</keyword>
<dbReference type="EMBL" id="JACWFH010000011">
    <property type="protein sequence ID" value="MBY0097197.1"/>
    <property type="molecule type" value="Genomic_DNA"/>
</dbReference>
<dbReference type="NCBIfam" id="NF033232">
    <property type="entry name" value="small_YtzI"/>
    <property type="match status" value="1"/>
</dbReference>
<dbReference type="RefSeq" id="WP_221873421.1">
    <property type="nucleotide sequence ID" value="NZ_JACWFH010000011.1"/>
</dbReference>
<organism evidence="2 3">
    <name type="scientific">Mesobacillus maritimus</name>
    <dbReference type="NCBI Taxonomy" id="1643336"/>
    <lineage>
        <taxon>Bacteria</taxon>
        <taxon>Bacillati</taxon>
        <taxon>Bacillota</taxon>
        <taxon>Bacilli</taxon>
        <taxon>Bacillales</taxon>
        <taxon>Bacillaceae</taxon>
        <taxon>Mesobacillus</taxon>
    </lineage>
</organism>
<protein>
    <submittedName>
        <fullName evidence="2">YtzI protein</fullName>
    </submittedName>
</protein>
<sequence length="59" mass="6696">MLTVLIISIIIVFIVLILAVTTTSKAYTYKHTVDPIEENPYLKTKSNADEEQKKNNEAE</sequence>
<evidence type="ECO:0000256" key="1">
    <source>
        <dbReference type="SAM" id="MobiDB-lite"/>
    </source>
</evidence>
<feature type="compositionally biased region" description="Basic and acidic residues" evidence="1">
    <location>
        <begin position="46"/>
        <end position="59"/>
    </location>
</feature>
<accession>A0ABS7K4K0</accession>
<feature type="region of interest" description="Disordered" evidence="1">
    <location>
        <begin position="40"/>
        <end position="59"/>
    </location>
</feature>
<name>A0ABS7K4K0_9BACI</name>